<reference evidence="1" key="2">
    <citation type="submission" date="2021-04" db="EMBL/GenBank/DDBJ databases">
        <authorList>
            <person name="Gilroy R."/>
        </authorList>
    </citation>
    <scope>NUCLEOTIDE SEQUENCE</scope>
    <source>
        <strain evidence="1">2189</strain>
    </source>
</reference>
<gene>
    <name evidence="1" type="ORF">H9851_05805</name>
</gene>
<dbReference type="Gene3D" id="1.10.150.240">
    <property type="entry name" value="Putative phosphatase, domain 2"/>
    <property type="match status" value="1"/>
</dbReference>
<sequence length="229" mass="25087">MIDRFLLDADETILDFVRSSRESFAYAMAQAGAPELGADYPRFKSINDELWRAYERGEVTKPQLMRERFARFFAQAGKAGQDAEAVNAVYFRTLCRTGYLLPGARGFIEALSRRGRVYLITNGTGAAQYGRLEAVGLREAFAGIFVSDEVGFAKPDKRFFDIVLEKAGAVPSQCAVIGDSLTSDMAGAKNAGIVGIWYNARGQEGAEGFDYAARSYEEVLAVVDSLRGV</sequence>
<dbReference type="NCBIfam" id="TIGR01509">
    <property type="entry name" value="HAD-SF-IA-v3"/>
    <property type="match status" value="1"/>
</dbReference>
<dbReference type="SFLD" id="SFLDG01129">
    <property type="entry name" value="C1.5:_HAD__Beta-PGM__Phosphata"/>
    <property type="match status" value="1"/>
</dbReference>
<evidence type="ECO:0000313" key="2">
    <source>
        <dbReference type="Proteomes" id="UP000886847"/>
    </source>
</evidence>
<reference evidence="1" key="1">
    <citation type="journal article" date="2021" name="PeerJ">
        <title>Extensive microbial diversity within the chicken gut microbiome revealed by metagenomics and culture.</title>
        <authorList>
            <person name="Gilroy R."/>
            <person name="Ravi A."/>
            <person name="Getino M."/>
            <person name="Pursley I."/>
            <person name="Horton D.L."/>
            <person name="Alikhan N.F."/>
            <person name="Baker D."/>
            <person name="Gharbi K."/>
            <person name="Hall N."/>
            <person name="Watson M."/>
            <person name="Adriaenssens E.M."/>
            <person name="Foster-Nyarko E."/>
            <person name="Jarju S."/>
            <person name="Secka A."/>
            <person name="Antonio M."/>
            <person name="Oren A."/>
            <person name="Chaudhuri R.R."/>
            <person name="La Ragione R."/>
            <person name="Hildebrand F."/>
            <person name="Pallen M.J."/>
        </authorList>
    </citation>
    <scope>NUCLEOTIDE SEQUENCE</scope>
    <source>
        <strain evidence="1">2189</strain>
    </source>
</reference>
<dbReference type="EMBL" id="DXEW01000029">
    <property type="protein sequence ID" value="HIX50781.1"/>
    <property type="molecule type" value="Genomic_DNA"/>
</dbReference>
<accession>A0A9D1W0Z9</accession>
<dbReference type="GO" id="GO:0008253">
    <property type="term" value="F:5'-nucleotidase activity"/>
    <property type="evidence" value="ECO:0007669"/>
    <property type="project" value="InterPro"/>
</dbReference>
<name>A0A9D1W0Z9_9FIRM</name>
<proteinExistence type="predicted"/>
<organism evidence="1 2">
    <name type="scientific">Candidatus Borkfalkia faecavium</name>
    <dbReference type="NCBI Taxonomy" id="2838508"/>
    <lineage>
        <taxon>Bacteria</taxon>
        <taxon>Bacillati</taxon>
        <taxon>Bacillota</taxon>
        <taxon>Clostridia</taxon>
        <taxon>Christensenellales</taxon>
        <taxon>Christensenellaceae</taxon>
        <taxon>Candidatus Borkfalkia</taxon>
    </lineage>
</organism>
<dbReference type="InterPro" id="IPR023198">
    <property type="entry name" value="PGP-like_dom2"/>
</dbReference>
<dbReference type="SUPFAM" id="SSF56784">
    <property type="entry name" value="HAD-like"/>
    <property type="match status" value="1"/>
</dbReference>
<dbReference type="NCBIfam" id="TIGR02254">
    <property type="entry name" value="YjjG_YfnB"/>
    <property type="match status" value="1"/>
</dbReference>
<evidence type="ECO:0000313" key="1">
    <source>
        <dbReference type="EMBL" id="HIX50781.1"/>
    </source>
</evidence>
<dbReference type="PANTHER" id="PTHR47478:SF1">
    <property type="entry name" value="PYRIMIDINE 5'-NUCLEOTIDASE YJJG"/>
    <property type="match status" value="1"/>
</dbReference>
<dbReference type="Proteomes" id="UP000886847">
    <property type="component" value="Unassembled WGS sequence"/>
</dbReference>
<dbReference type="InterPro" id="IPR036412">
    <property type="entry name" value="HAD-like_sf"/>
</dbReference>
<dbReference type="InterPro" id="IPR023214">
    <property type="entry name" value="HAD_sf"/>
</dbReference>
<dbReference type="SFLD" id="SFLDS00003">
    <property type="entry name" value="Haloacid_Dehalogenase"/>
    <property type="match status" value="1"/>
</dbReference>
<dbReference type="InterPro" id="IPR006439">
    <property type="entry name" value="HAD-SF_hydro_IA"/>
</dbReference>
<dbReference type="AlphaFoldDB" id="A0A9D1W0Z9"/>
<dbReference type="PANTHER" id="PTHR47478">
    <property type="match status" value="1"/>
</dbReference>
<comment type="caution">
    <text evidence="1">The sequence shown here is derived from an EMBL/GenBank/DDBJ whole genome shotgun (WGS) entry which is preliminary data.</text>
</comment>
<dbReference type="Pfam" id="PF00702">
    <property type="entry name" value="Hydrolase"/>
    <property type="match status" value="1"/>
</dbReference>
<protein>
    <submittedName>
        <fullName evidence="1">YjjG family noncanonical pyrimidine nucleotidase</fullName>
    </submittedName>
</protein>
<dbReference type="InterPro" id="IPR052550">
    <property type="entry name" value="Pyrimidine_5'-ntase_YjjG"/>
</dbReference>
<dbReference type="NCBIfam" id="TIGR01549">
    <property type="entry name" value="HAD-SF-IA-v1"/>
    <property type="match status" value="1"/>
</dbReference>
<dbReference type="Gene3D" id="3.40.50.1000">
    <property type="entry name" value="HAD superfamily/HAD-like"/>
    <property type="match status" value="1"/>
</dbReference>
<dbReference type="InterPro" id="IPR011951">
    <property type="entry name" value="HAD-SF_hydro_IA_YjjG/PynA"/>
</dbReference>